<keyword evidence="2" id="KW-1185">Reference proteome</keyword>
<feature type="non-terminal residue" evidence="1">
    <location>
        <position position="143"/>
    </location>
</feature>
<dbReference type="Proteomes" id="UP000485058">
    <property type="component" value="Unassembled WGS sequence"/>
</dbReference>
<proteinExistence type="predicted"/>
<feature type="non-terminal residue" evidence="1">
    <location>
        <position position="1"/>
    </location>
</feature>
<gene>
    <name evidence="1" type="ORF">HaLaN_30611</name>
</gene>
<evidence type="ECO:0000313" key="1">
    <source>
        <dbReference type="EMBL" id="GFH31548.1"/>
    </source>
</evidence>
<name>A0A6A0AFX5_HAELA</name>
<sequence length="143" mass="15304">MMPAVAASFYCSQPSQEVAPQLLPSCPCCYPPPGPCLAVDSMEPWSCRGLQVEGFTCSQAYTSIQALDQLAQAGARNHSMRLVVEANTTRQRCKVAEPVSTARHQTWPCLVPSNPALTAPTFVPSSLLAIFAFSAASKQMARA</sequence>
<reference evidence="1 2" key="1">
    <citation type="submission" date="2020-02" db="EMBL/GenBank/DDBJ databases">
        <title>Draft genome sequence of Haematococcus lacustris strain NIES-144.</title>
        <authorList>
            <person name="Morimoto D."/>
            <person name="Nakagawa S."/>
            <person name="Yoshida T."/>
            <person name="Sawayama S."/>
        </authorList>
    </citation>
    <scope>NUCLEOTIDE SEQUENCE [LARGE SCALE GENOMIC DNA]</scope>
    <source>
        <strain evidence="1 2">NIES-144</strain>
    </source>
</reference>
<evidence type="ECO:0000313" key="2">
    <source>
        <dbReference type="Proteomes" id="UP000485058"/>
    </source>
</evidence>
<dbReference type="EMBL" id="BLLF01005712">
    <property type="protein sequence ID" value="GFH31548.1"/>
    <property type="molecule type" value="Genomic_DNA"/>
</dbReference>
<accession>A0A6A0AFX5</accession>
<dbReference type="AlphaFoldDB" id="A0A6A0AFX5"/>
<organism evidence="1 2">
    <name type="scientific">Haematococcus lacustris</name>
    <name type="common">Green alga</name>
    <name type="synonym">Haematococcus pluvialis</name>
    <dbReference type="NCBI Taxonomy" id="44745"/>
    <lineage>
        <taxon>Eukaryota</taxon>
        <taxon>Viridiplantae</taxon>
        <taxon>Chlorophyta</taxon>
        <taxon>core chlorophytes</taxon>
        <taxon>Chlorophyceae</taxon>
        <taxon>CS clade</taxon>
        <taxon>Chlamydomonadales</taxon>
        <taxon>Haematococcaceae</taxon>
        <taxon>Haematococcus</taxon>
    </lineage>
</organism>
<comment type="caution">
    <text evidence="1">The sequence shown here is derived from an EMBL/GenBank/DDBJ whole genome shotgun (WGS) entry which is preliminary data.</text>
</comment>
<protein>
    <submittedName>
        <fullName evidence="1">Uncharacterized protein</fullName>
    </submittedName>
</protein>